<sequence length="301" mass="35728">MEVASKRGHPSLYCCHACKGDLNLTLPAWWQKGAVIFLVADGLSCLINLWNSILDSTDRYGAGRLVVYQKQALQSKPPFVTISCQQQSMVATARNHSPEPRRERRYRQRSPDGSRETDRSARRMHMDREENREGRRQRISERLGPRTRKGDEPEDNDDKDDRGSRWKQRNERFSRRGRSPPSFVNQQRRTVFDRLDNGPPRGRGFDQRMIEVEVNPQDVPRGKRYFMHDDREMPRRQKLDRSRARSRSPLWVHDRFDDLEGEEEQEEKGEPEGDDKETETQDEEISQDQQRERFRQNHRRN</sequence>
<dbReference type="EMBL" id="CALNXI010000240">
    <property type="protein sequence ID" value="CAH3022938.1"/>
    <property type="molecule type" value="Genomic_DNA"/>
</dbReference>
<feature type="compositionally biased region" description="Basic and acidic residues" evidence="1">
    <location>
        <begin position="159"/>
        <end position="174"/>
    </location>
</feature>
<dbReference type="Proteomes" id="UP001159427">
    <property type="component" value="Unassembled WGS sequence"/>
</dbReference>
<evidence type="ECO:0000313" key="2">
    <source>
        <dbReference type="EMBL" id="CAH3022938.1"/>
    </source>
</evidence>
<accession>A0ABN8M452</accession>
<keyword evidence="3" id="KW-1185">Reference proteome</keyword>
<evidence type="ECO:0000313" key="3">
    <source>
        <dbReference type="Proteomes" id="UP001159427"/>
    </source>
</evidence>
<feature type="compositionally biased region" description="Basic and acidic residues" evidence="1">
    <location>
        <begin position="109"/>
        <end position="151"/>
    </location>
</feature>
<evidence type="ECO:0000256" key="1">
    <source>
        <dbReference type="SAM" id="MobiDB-lite"/>
    </source>
</evidence>
<name>A0ABN8M452_9CNID</name>
<protein>
    <submittedName>
        <fullName evidence="2">Uncharacterized protein</fullName>
    </submittedName>
</protein>
<reference evidence="2 3" key="1">
    <citation type="submission" date="2022-05" db="EMBL/GenBank/DDBJ databases">
        <authorList>
            <consortium name="Genoscope - CEA"/>
            <person name="William W."/>
        </authorList>
    </citation>
    <scope>NUCLEOTIDE SEQUENCE [LARGE SCALE GENOMIC DNA]</scope>
</reference>
<proteinExistence type="predicted"/>
<feature type="compositionally biased region" description="Basic and acidic residues" evidence="1">
    <location>
        <begin position="226"/>
        <end position="243"/>
    </location>
</feature>
<organism evidence="2 3">
    <name type="scientific">Porites evermanni</name>
    <dbReference type="NCBI Taxonomy" id="104178"/>
    <lineage>
        <taxon>Eukaryota</taxon>
        <taxon>Metazoa</taxon>
        <taxon>Cnidaria</taxon>
        <taxon>Anthozoa</taxon>
        <taxon>Hexacorallia</taxon>
        <taxon>Scleractinia</taxon>
        <taxon>Fungiina</taxon>
        <taxon>Poritidae</taxon>
        <taxon>Porites</taxon>
    </lineage>
</organism>
<comment type="caution">
    <text evidence="2">The sequence shown here is derived from an EMBL/GenBank/DDBJ whole genome shotgun (WGS) entry which is preliminary data.</text>
</comment>
<feature type="region of interest" description="Disordered" evidence="1">
    <location>
        <begin position="87"/>
        <end position="301"/>
    </location>
</feature>
<gene>
    <name evidence="2" type="ORF">PEVE_00017504</name>
</gene>
<feature type="compositionally biased region" description="Acidic residues" evidence="1">
    <location>
        <begin position="259"/>
        <end position="286"/>
    </location>
</feature>